<comment type="similarity">
    <text evidence="4">In the C-terminal section; belongs to the glycosyl hydrolase 73 family.</text>
</comment>
<comment type="similarity">
    <text evidence="3">In the N-terminal section; belongs to the FlgJ family.</text>
</comment>
<evidence type="ECO:0000313" key="13">
    <source>
        <dbReference type="EMBL" id="TGD73140.1"/>
    </source>
</evidence>
<evidence type="ECO:0000256" key="6">
    <source>
        <dbReference type="ARBA" id="ARBA00022764"/>
    </source>
</evidence>
<evidence type="ECO:0000313" key="14">
    <source>
        <dbReference type="Proteomes" id="UP000298050"/>
    </source>
</evidence>
<organism evidence="13 14">
    <name type="scientific">Mangrovimicrobium sediminis</name>
    <dbReference type="NCBI Taxonomy" id="2562682"/>
    <lineage>
        <taxon>Bacteria</taxon>
        <taxon>Pseudomonadati</taxon>
        <taxon>Pseudomonadota</taxon>
        <taxon>Gammaproteobacteria</taxon>
        <taxon>Cellvibrionales</taxon>
        <taxon>Halieaceae</taxon>
        <taxon>Mangrovimicrobium</taxon>
    </lineage>
</organism>
<protein>
    <recommendedName>
        <fullName evidence="5">Peptidoglycan hydrolase FlgJ</fullName>
    </recommendedName>
    <alternativeName>
        <fullName evidence="11">Muramidase FlgJ</fullName>
    </alternativeName>
</protein>
<feature type="domain" description="Mannosyl-glycoprotein endo-beta-N-acetylglucosamidase-like" evidence="12">
    <location>
        <begin position="147"/>
        <end position="299"/>
    </location>
</feature>
<dbReference type="GO" id="GO:0016798">
    <property type="term" value="F:hydrolase activity, acting on glycosyl bonds"/>
    <property type="evidence" value="ECO:0007669"/>
    <property type="project" value="UniProtKB-KW"/>
</dbReference>
<keyword evidence="13" id="KW-0969">Cilium</keyword>
<dbReference type="GO" id="GO:0071555">
    <property type="term" value="P:cell wall organization"/>
    <property type="evidence" value="ECO:0007669"/>
    <property type="project" value="UniProtKB-KW"/>
</dbReference>
<dbReference type="GO" id="GO:0044780">
    <property type="term" value="P:bacterial-type flagellum assembly"/>
    <property type="evidence" value="ECO:0007669"/>
    <property type="project" value="InterPro"/>
</dbReference>
<evidence type="ECO:0000256" key="1">
    <source>
        <dbReference type="ARBA" id="ARBA00002954"/>
    </source>
</evidence>
<accession>A0A4Z0M0X7</accession>
<evidence type="ECO:0000256" key="7">
    <source>
        <dbReference type="ARBA" id="ARBA00022795"/>
    </source>
</evidence>
<keyword evidence="8 13" id="KW-0378">Hydrolase</keyword>
<dbReference type="PANTHER" id="PTHR33308:SF9">
    <property type="entry name" value="PEPTIDOGLYCAN HYDROLASE FLGJ"/>
    <property type="match status" value="1"/>
</dbReference>
<keyword evidence="7" id="KW-1005">Bacterial flagellum biogenesis</keyword>
<dbReference type="GO" id="GO:0042597">
    <property type="term" value="C:periplasmic space"/>
    <property type="evidence" value="ECO:0007669"/>
    <property type="project" value="UniProtKB-SubCell"/>
</dbReference>
<name>A0A4Z0M0X7_9GAMM</name>
<keyword evidence="10" id="KW-0961">Cell wall biogenesis/degradation</keyword>
<keyword evidence="14" id="KW-1185">Reference proteome</keyword>
<evidence type="ECO:0000259" key="12">
    <source>
        <dbReference type="SMART" id="SM00047"/>
    </source>
</evidence>
<evidence type="ECO:0000256" key="4">
    <source>
        <dbReference type="ARBA" id="ARBA00007974"/>
    </source>
</evidence>
<evidence type="ECO:0000256" key="5">
    <source>
        <dbReference type="ARBA" id="ARBA00013433"/>
    </source>
</evidence>
<evidence type="ECO:0000256" key="10">
    <source>
        <dbReference type="ARBA" id="ARBA00023316"/>
    </source>
</evidence>
<dbReference type="InterPro" id="IPR051056">
    <property type="entry name" value="Glycosyl_Hydrolase_73"/>
</dbReference>
<dbReference type="SMART" id="SM00047">
    <property type="entry name" value="LYZ2"/>
    <property type="match status" value="1"/>
</dbReference>
<dbReference type="InterPro" id="IPR002901">
    <property type="entry name" value="MGlyc_endo_b_GlcNAc-like_dom"/>
</dbReference>
<evidence type="ECO:0000256" key="3">
    <source>
        <dbReference type="ARBA" id="ARBA00006880"/>
    </source>
</evidence>
<dbReference type="PRINTS" id="PR01002">
    <property type="entry name" value="FLGFLGJ"/>
</dbReference>
<dbReference type="GO" id="GO:0004040">
    <property type="term" value="F:amidase activity"/>
    <property type="evidence" value="ECO:0007669"/>
    <property type="project" value="InterPro"/>
</dbReference>
<dbReference type="Pfam" id="PF10135">
    <property type="entry name" value="Rod-binding"/>
    <property type="match status" value="1"/>
</dbReference>
<gene>
    <name evidence="13" type="primary">flgJ</name>
    <name evidence="13" type="ORF">E4634_12745</name>
</gene>
<dbReference type="InterPro" id="IPR013377">
    <property type="entry name" value="FlgJ"/>
</dbReference>
<dbReference type="AlphaFoldDB" id="A0A4Z0M0X7"/>
<keyword evidence="13" id="KW-0282">Flagellum</keyword>
<dbReference type="GO" id="GO:0071973">
    <property type="term" value="P:bacterial-type flagellum-dependent cell motility"/>
    <property type="evidence" value="ECO:0007669"/>
    <property type="project" value="TreeGrafter"/>
</dbReference>
<keyword evidence="9" id="KW-0326">Glycosidase</keyword>
<keyword evidence="6" id="KW-0574">Periplasm</keyword>
<dbReference type="RefSeq" id="WP_135444456.1">
    <property type="nucleotide sequence ID" value="NZ_SRLE01000008.1"/>
</dbReference>
<dbReference type="PANTHER" id="PTHR33308">
    <property type="entry name" value="PEPTIDOGLYCAN HYDROLASE FLGJ"/>
    <property type="match status" value="1"/>
</dbReference>
<dbReference type="EMBL" id="SRLE01000008">
    <property type="protein sequence ID" value="TGD73140.1"/>
    <property type="molecule type" value="Genomic_DNA"/>
</dbReference>
<sequence length="305" mass="32743">MQSLTSGFALDVARVSQLSNGASLERDNPSLREAARQFEAMFLQQMLTSMRDAYLKSDLMHSPQMDFYESLMDQQWAQHMAGQGGIGLADQMVRQLTERVGAPTADQPAGRDLPGFRGEDIAPALRRHRPRLAPETIAAVTAPAGPAVVAPGANEFVAGIMGQARAVEARSGVPAELMVAQAVLETGWGNHRITRADGSDSYNLFGIKAGADWRGDTVDVVTHEYIGERRVQVEASFRAYASYEEAFDDYAQLITGSPRYAGVVAAQSPREAVAALLDAGYATDPAYGSKLLALLDQGLQPRGGS</sequence>
<comment type="caution">
    <text evidence="13">The sequence shown here is derived from an EMBL/GenBank/DDBJ whole genome shotgun (WGS) entry which is preliminary data.</text>
</comment>
<dbReference type="InterPro" id="IPR019301">
    <property type="entry name" value="Flagellar_prot_FlgJ_N"/>
</dbReference>
<comment type="function">
    <text evidence="1">Flagellum-specific muramidase which hydrolyzes the peptidoglycan layer to assemble the rod structure in the periplasmic space.</text>
</comment>
<dbReference type="Gene3D" id="1.10.530.10">
    <property type="match status" value="1"/>
</dbReference>
<dbReference type="Pfam" id="PF01832">
    <property type="entry name" value="Glucosaminidase"/>
    <property type="match status" value="1"/>
</dbReference>
<evidence type="ECO:0000256" key="8">
    <source>
        <dbReference type="ARBA" id="ARBA00022801"/>
    </source>
</evidence>
<reference evidence="13 14" key="1">
    <citation type="submission" date="2019-04" db="EMBL/GenBank/DDBJ databases">
        <title>Taxonomy of novel Haliea sp. from mangrove soil of West Coast of India.</title>
        <authorList>
            <person name="Verma A."/>
            <person name="Kumar P."/>
            <person name="Krishnamurthi S."/>
        </authorList>
    </citation>
    <scope>NUCLEOTIDE SEQUENCE [LARGE SCALE GENOMIC DNA]</scope>
    <source>
        <strain evidence="13 14">SAOS-164</strain>
    </source>
</reference>
<dbReference type="Proteomes" id="UP000298050">
    <property type="component" value="Unassembled WGS sequence"/>
</dbReference>
<dbReference type="NCBIfam" id="TIGR02541">
    <property type="entry name" value="flagell_FlgJ"/>
    <property type="match status" value="1"/>
</dbReference>
<evidence type="ECO:0000256" key="11">
    <source>
        <dbReference type="ARBA" id="ARBA00030835"/>
    </source>
</evidence>
<keyword evidence="13" id="KW-0966">Cell projection</keyword>
<evidence type="ECO:0000256" key="2">
    <source>
        <dbReference type="ARBA" id="ARBA00004418"/>
    </source>
</evidence>
<dbReference type="OrthoDB" id="289937at2"/>
<evidence type="ECO:0000256" key="9">
    <source>
        <dbReference type="ARBA" id="ARBA00023295"/>
    </source>
</evidence>
<comment type="subcellular location">
    <subcellularLocation>
        <location evidence="2">Periplasm</location>
    </subcellularLocation>
</comment>
<dbReference type="Gene3D" id="2.10.70.40">
    <property type="entry name" value="peptidoglycan hydrolase"/>
    <property type="match status" value="1"/>
</dbReference>
<proteinExistence type="inferred from homology"/>